<keyword evidence="3" id="KW-1185">Reference proteome</keyword>
<feature type="region of interest" description="Disordered" evidence="1">
    <location>
        <begin position="315"/>
        <end position="344"/>
    </location>
</feature>
<dbReference type="RefSeq" id="XP_021884856.1">
    <property type="nucleotide sequence ID" value="XM_022019772.1"/>
</dbReference>
<dbReference type="Proteomes" id="UP000193648">
    <property type="component" value="Unassembled WGS sequence"/>
</dbReference>
<feature type="compositionally biased region" description="Basic and acidic residues" evidence="1">
    <location>
        <begin position="67"/>
        <end position="79"/>
    </location>
</feature>
<feature type="region of interest" description="Disordered" evidence="1">
    <location>
        <begin position="146"/>
        <end position="184"/>
    </location>
</feature>
<feature type="compositionally biased region" description="Basic residues" evidence="1">
    <location>
        <begin position="1"/>
        <end position="13"/>
    </location>
</feature>
<feature type="region of interest" description="Disordered" evidence="1">
    <location>
        <begin position="1"/>
        <end position="79"/>
    </location>
</feature>
<dbReference type="InParanoid" id="A0A1Y2GXT9"/>
<comment type="caution">
    <text evidence="2">The sequence shown here is derived from an EMBL/GenBank/DDBJ whole genome shotgun (WGS) entry which is preliminary data.</text>
</comment>
<accession>A0A1Y2GXT9</accession>
<dbReference type="EMBL" id="MCFF01000005">
    <property type="protein sequence ID" value="ORZ27109.1"/>
    <property type="molecule type" value="Genomic_DNA"/>
</dbReference>
<feature type="region of interest" description="Disordered" evidence="1">
    <location>
        <begin position="432"/>
        <end position="485"/>
    </location>
</feature>
<feature type="compositionally biased region" description="Polar residues" evidence="1">
    <location>
        <begin position="392"/>
        <end position="401"/>
    </location>
</feature>
<evidence type="ECO:0000313" key="2">
    <source>
        <dbReference type="EMBL" id="ORZ27109.1"/>
    </source>
</evidence>
<evidence type="ECO:0000313" key="3">
    <source>
        <dbReference type="Proteomes" id="UP000193648"/>
    </source>
</evidence>
<reference evidence="2 3" key="1">
    <citation type="submission" date="2016-07" db="EMBL/GenBank/DDBJ databases">
        <title>Pervasive Adenine N6-methylation of Active Genes in Fungi.</title>
        <authorList>
            <consortium name="DOE Joint Genome Institute"/>
            <person name="Mondo S.J."/>
            <person name="Dannebaum R.O."/>
            <person name="Kuo R.C."/>
            <person name="Labutti K."/>
            <person name="Haridas S."/>
            <person name="Kuo A."/>
            <person name="Salamov A."/>
            <person name="Ahrendt S.R."/>
            <person name="Lipzen A."/>
            <person name="Sullivan W."/>
            <person name="Andreopoulos W.B."/>
            <person name="Clum A."/>
            <person name="Lindquist E."/>
            <person name="Daum C."/>
            <person name="Ramamoorthy G.K."/>
            <person name="Gryganskyi A."/>
            <person name="Culley D."/>
            <person name="Magnuson J.K."/>
            <person name="James T.Y."/>
            <person name="O'Malley M.A."/>
            <person name="Stajich J.E."/>
            <person name="Spatafora J.W."/>
            <person name="Visel A."/>
            <person name="Grigoriev I.V."/>
        </authorList>
    </citation>
    <scope>NUCLEOTIDE SEQUENCE [LARGE SCALE GENOMIC DNA]</scope>
    <source>
        <strain evidence="2 3">NRRL 3116</strain>
    </source>
</reference>
<dbReference type="GeneID" id="33561617"/>
<feature type="compositionally biased region" description="Basic and acidic residues" evidence="1">
    <location>
        <begin position="475"/>
        <end position="485"/>
    </location>
</feature>
<protein>
    <submittedName>
        <fullName evidence="2">Uncharacterized protein</fullName>
    </submittedName>
</protein>
<proteinExistence type="predicted"/>
<feature type="region of interest" description="Disordered" evidence="1">
    <location>
        <begin position="200"/>
        <end position="252"/>
    </location>
</feature>
<feature type="region of interest" description="Disordered" evidence="1">
    <location>
        <begin position="379"/>
        <end position="401"/>
    </location>
</feature>
<gene>
    <name evidence="2" type="ORF">BCR41DRAFT_183566</name>
</gene>
<evidence type="ECO:0000256" key="1">
    <source>
        <dbReference type="SAM" id="MobiDB-lite"/>
    </source>
</evidence>
<sequence>MEQRHSHKSTHKSRQTDLGNKPIQDIPDAPLLEESHQYLTHSHSKYLRQLKPEQSQSQVYDQQYQQQERKYHGSSDDSRVTPEMLIVSADIPIFASSHQHGSFARSSNRSPTPTQASAIILPTPVATDDKVLRHSTLSTLQSPVMKDQTRRGTTIDLYGSQQQRFRDGEYPSTSPKYHDDHRRNVRSIGLVVDDDYMKHSIQPSNHEHNASSLSSSSSLKYQQGSGVLQREASSSLSLSRHQRPSKSDQSHLHKHLLYHSTREQSFPPFHDTELLDGQRIKGSQNYNRHSYYIEQQEVHQQQQKDGQPKQHYDHYYLRSNHGSGSKSRRESHSSTSNIEQRDPTWGNIQQSRDWHDAHLQEEHHYYYSYDYLRGQRRLDKDTVPSSKGPYSKLNQGRQQTNSFDTIKRRASYDDDDDHLWQRQRKEKVMDILVDGDKGQTQRPTLPRLSLRSFGVKQKSLKHYEQDELKEDSEGEDSKKGKKEVY</sequence>
<feature type="compositionally biased region" description="Polar residues" evidence="1">
    <location>
        <begin position="220"/>
        <end position="239"/>
    </location>
</feature>
<name>A0A1Y2GXT9_9FUNG</name>
<organism evidence="2 3">
    <name type="scientific">Lobosporangium transversale</name>
    <dbReference type="NCBI Taxonomy" id="64571"/>
    <lineage>
        <taxon>Eukaryota</taxon>
        <taxon>Fungi</taxon>
        <taxon>Fungi incertae sedis</taxon>
        <taxon>Mucoromycota</taxon>
        <taxon>Mortierellomycotina</taxon>
        <taxon>Mortierellomycetes</taxon>
        <taxon>Mortierellales</taxon>
        <taxon>Mortierellaceae</taxon>
        <taxon>Lobosporangium</taxon>
    </lineage>
</organism>
<feature type="compositionally biased region" description="Low complexity" evidence="1">
    <location>
        <begin position="54"/>
        <end position="66"/>
    </location>
</feature>
<dbReference type="AlphaFoldDB" id="A0A1Y2GXT9"/>